<reference evidence="1" key="1">
    <citation type="submission" date="2018-05" db="EMBL/GenBank/DDBJ databases">
        <authorList>
            <person name="Lanie J.A."/>
            <person name="Ng W.-L."/>
            <person name="Kazmierczak K.M."/>
            <person name="Andrzejewski T.M."/>
            <person name="Davidsen T.M."/>
            <person name="Wayne K.J."/>
            <person name="Tettelin H."/>
            <person name="Glass J.I."/>
            <person name="Rusch D."/>
            <person name="Podicherti R."/>
            <person name="Tsui H.-C.T."/>
            <person name="Winkler M.E."/>
        </authorList>
    </citation>
    <scope>NUCLEOTIDE SEQUENCE</scope>
</reference>
<evidence type="ECO:0008006" key="2">
    <source>
        <dbReference type="Google" id="ProtNLM"/>
    </source>
</evidence>
<dbReference type="GO" id="GO:0016740">
    <property type="term" value="F:transferase activity"/>
    <property type="evidence" value="ECO:0007669"/>
    <property type="project" value="InterPro"/>
</dbReference>
<organism evidence="1">
    <name type="scientific">marine metagenome</name>
    <dbReference type="NCBI Taxonomy" id="408172"/>
    <lineage>
        <taxon>unclassified sequences</taxon>
        <taxon>metagenomes</taxon>
        <taxon>ecological metagenomes</taxon>
    </lineage>
</organism>
<dbReference type="InterPro" id="IPR039901">
    <property type="entry name" value="Kdotransferase"/>
</dbReference>
<dbReference type="PANTHER" id="PTHR42755">
    <property type="entry name" value="3-DEOXY-MANNO-OCTULOSONATE CYTIDYLYLTRANSFERASE"/>
    <property type="match status" value="1"/>
</dbReference>
<proteinExistence type="predicted"/>
<protein>
    <recommendedName>
        <fullName evidence="2">Lipid IV(A) 3-deoxy-D-manno-octulosonic acid transferase</fullName>
    </recommendedName>
</protein>
<dbReference type="GO" id="GO:0009245">
    <property type="term" value="P:lipid A biosynthetic process"/>
    <property type="evidence" value="ECO:0007669"/>
    <property type="project" value="TreeGrafter"/>
</dbReference>
<dbReference type="AlphaFoldDB" id="A0A382K596"/>
<dbReference type="PANTHER" id="PTHR42755:SF1">
    <property type="entry name" value="3-DEOXY-D-MANNO-OCTULOSONIC ACID TRANSFERASE, MITOCHONDRIAL-RELATED"/>
    <property type="match status" value="1"/>
</dbReference>
<evidence type="ECO:0000313" key="1">
    <source>
        <dbReference type="EMBL" id="SVC19186.1"/>
    </source>
</evidence>
<accession>A0A382K596</accession>
<gene>
    <name evidence="1" type="ORF">METZ01_LOCUS272040</name>
</gene>
<dbReference type="Gene3D" id="3.40.50.2000">
    <property type="entry name" value="Glycogen Phosphorylase B"/>
    <property type="match status" value="1"/>
</dbReference>
<sequence>MGNPRYDQVKAHADDFTRKRVELLLNRKKRLVAGSMHLEDEQIILDSLITYMAQKNDIKVLWVPHEPSELEIDRLMKRFQQSGLSVGVLWSKNDLRISDERVVIVNVVGILSKLYWQGQIAYIGGGFSTGIHNVMEPAIARLPVIFGPKFHHAHEAEELLENGGGFCIQTGEEFISSLSGILSSKDRLMDASYAATNVIHQNVGSATRIVRSLIRD</sequence>
<dbReference type="GO" id="GO:0005886">
    <property type="term" value="C:plasma membrane"/>
    <property type="evidence" value="ECO:0007669"/>
    <property type="project" value="TreeGrafter"/>
</dbReference>
<name>A0A382K596_9ZZZZ</name>
<dbReference type="EMBL" id="UINC01078269">
    <property type="protein sequence ID" value="SVC19186.1"/>
    <property type="molecule type" value="Genomic_DNA"/>
</dbReference>